<organism evidence="1 2">
    <name type="scientific">Parabacteroides goldsteinii DSM 19448 = WAL 12034</name>
    <dbReference type="NCBI Taxonomy" id="927665"/>
    <lineage>
        <taxon>Bacteria</taxon>
        <taxon>Pseudomonadati</taxon>
        <taxon>Bacteroidota</taxon>
        <taxon>Bacteroidia</taxon>
        <taxon>Bacteroidales</taxon>
        <taxon>Tannerellaceae</taxon>
        <taxon>Parabacteroides</taxon>
    </lineage>
</organism>
<dbReference type="PATRIC" id="fig|927665.4.peg.4937"/>
<dbReference type="RefSeq" id="WP_244275703.1">
    <property type="nucleotide sequence ID" value="NZ_KQ033914.1"/>
</dbReference>
<evidence type="ECO:0000313" key="2">
    <source>
        <dbReference type="Proteomes" id="UP000033047"/>
    </source>
</evidence>
<dbReference type="AlphaFoldDB" id="A0A0F5IJ07"/>
<protein>
    <submittedName>
        <fullName evidence="1">Uncharacterized protein</fullName>
    </submittedName>
</protein>
<dbReference type="STRING" id="927665.HMPREF1535_04813"/>
<dbReference type="Proteomes" id="UP000033047">
    <property type="component" value="Unassembled WGS sequence"/>
</dbReference>
<comment type="caution">
    <text evidence="1">The sequence shown here is derived from an EMBL/GenBank/DDBJ whole genome shotgun (WGS) entry which is preliminary data.</text>
</comment>
<evidence type="ECO:0000313" key="1">
    <source>
        <dbReference type="EMBL" id="KKB45529.1"/>
    </source>
</evidence>
<dbReference type="HOGENOM" id="CLU_2827243_0_0_10"/>
<name>A0A0F5IJ07_9BACT</name>
<gene>
    <name evidence="1" type="ORF">HMPREF1535_04813</name>
</gene>
<proteinExistence type="predicted"/>
<accession>A0A0F5IJ07</accession>
<sequence>MKITAPRITKVLKEDCTLDEMLLQPGEDLAEYSFRNQRVFEFKTENMSMQDCLFTNSILIGCGIKNRSSVISSSRTATCLI</sequence>
<reference evidence="1 2" key="1">
    <citation type="submission" date="2013-04" db="EMBL/GenBank/DDBJ databases">
        <title>The Genome Sequence of Parabacteroides goldsteinii DSM 19448.</title>
        <authorList>
            <consortium name="The Broad Institute Genomics Platform"/>
            <person name="Earl A."/>
            <person name="Ward D."/>
            <person name="Feldgarden M."/>
            <person name="Gevers D."/>
            <person name="Martens E."/>
            <person name="Sakamoto M."/>
            <person name="Benno Y."/>
            <person name="Song Y."/>
            <person name="Liu C."/>
            <person name="Lee J."/>
            <person name="Bolanos M."/>
            <person name="Vaisanen M.L."/>
            <person name="Finegold S.M."/>
            <person name="Walker B."/>
            <person name="Young S."/>
            <person name="Zeng Q."/>
            <person name="Gargeya S."/>
            <person name="Fitzgerald M."/>
            <person name="Haas B."/>
            <person name="Abouelleil A."/>
            <person name="Allen A.W."/>
            <person name="Alvarado L."/>
            <person name="Arachchi H.M."/>
            <person name="Berlin A.M."/>
            <person name="Chapman S.B."/>
            <person name="Gainer-Dewar J."/>
            <person name="Goldberg J."/>
            <person name="Griggs A."/>
            <person name="Gujja S."/>
            <person name="Hansen M."/>
            <person name="Howarth C."/>
            <person name="Imamovic A."/>
            <person name="Ireland A."/>
            <person name="Larimer J."/>
            <person name="McCowan C."/>
            <person name="Murphy C."/>
            <person name="Pearson M."/>
            <person name="Poon T.W."/>
            <person name="Priest M."/>
            <person name="Roberts A."/>
            <person name="Saif S."/>
            <person name="Shea T."/>
            <person name="Sisk P."/>
            <person name="Sykes S."/>
            <person name="Wortman J."/>
            <person name="Nusbaum C."/>
            <person name="Birren B."/>
        </authorList>
    </citation>
    <scope>NUCLEOTIDE SEQUENCE [LARGE SCALE GENOMIC DNA]</scope>
    <source>
        <strain evidence="1 2">DSM 19448</strain>
    </source>
</reference>
<dbReference type="EMBL" id="AQHV01000028">
    <property type="protein sequence ID" value="KKB45529.1"/>
    <property type="molecule type" value="Genomic_DNA"/>
</dbReference>